<dbReference type="EMBL" id="JBHSAX010000033">
    <property type="protein sequence ID" value="MFC3966421.1"/>
    <property type="molecule type" value="Genomic_DNA"/>
</dbReference>
<reference evidence="2" key="1">
    <citation type="journal article" date="2019" name="Int. J. Syst. Evol. Microbiol.">
        <title>The Global Catalogue of Microorganisms (GCM) 10K type strain sequencing project: providing services to taxonomists for standard genome sequencing and annotation.</title>
        <authorList>
            <consortium name="The Broad Institute Genomics Platform"/>
            <consortium name="The Broad Institute Genome Sequencing Center for Infectious Disease"/>
            <person name="Wu L."/>
            <person name="Ma J."/>
        </authorList>
    </citation>
    <scope>NUCLEOTIDE SEQUENCE [LARGE SCALE GENOMIC DNA]</scope>
    <source>
        <strain evidence="2">CGMCC 4.7330</strain>
    </source>
</reference>
<evidence type="ECO:0000313" key="1">
    <source>
        <dbReference type="EMBL" id="MFC3966421.1"/>
    </source>
</evidence>
<organism evidence="1 2">
    <name type="scientific">Nocardia jiangsuensis</name>
    <dbReference type="NCBI Taxonomy" id="1691563"/>
    <lineage>
        <taxon>Bacteria</taxon>
        <taxon>Bacillati</taxon>
        <taxon>Actinomycetota</taxon>
        <taxon>Actinomycetes</taxon>
        <taxon>Mycobacteriales</taxon>
        <taxon>Nocardiaceae</taxon>
        <taxon>Nocardia</taxon>
    </lineage>
</organism>
<name>A0ABV8E1V6_9NOCA</name>
<gene>
    <name evidence="1" type="ORF">ACFO0B_30940</name>
</gene>
<proteinExistence type="predicted"/>
<evidence type="ECO:0000313" key="2">
    <source>
        <dbReference type="Proteomes" id="UP001595696"/>
    </source>
</evidence>
<comment type="caution">
    <text evidence="1">The sequence shown here is derived from an EMBL/GenBank/DDBJ whole genome shotgun (WGS) entry which is preliminary data.</text>
</comment>
<evidence type="ECO:0008006" key="3">
    <source>
        <dbReference type="Google" id="ProtNLM"/>
    </source>
</evidence>
<sequence length="209" mass="22952">MPDPTHGVPLVERVLEVVRRDPAASLLDHQPVPWVTGAPRPMPADELADAVFPSGRPVSPSLRAWLGYDTGLLARHGWFAADGTFAPRPLDRFVADEMGAAWAPEFAGLAERFDECLLLPGGSDSRRLLAVGPVDGTGEYPVLALDFDDLPYLGLMYPGFDVYLGDTAGVLEFEFPEYTALVGHPVYSRRMREHGARWFGGELEVQFPF</sequence>
<accession>A0ABV8E1V6</accession>
<keyword evidence="2" id="KW-1185">Reference proteome</keyword>
<dbReference type="RefSeq" id="WP_378617103.1">
    <property type="nucleotide sequence ID" value="NZ_JBHSAX010000033.1"/>
</dbReference>
<protein>
    <recommendedName>
        <fullName evidence="3">SMI1/KNR4 family protein SUKH-1</fullName>
    </recommendedName>
</protein>
<dbReference type="Proteomes" id="UP001595696">
    <property type="component" value="Unassembled WGS sequence"/>
</dbReference>